<dbReference type="SUPFAM" id="SSF52540">
    <property type="entry name" value="P-loop containing nucleoside triphosphate hydrolases"/>
    <property type="match status" value="1"/>
</dbReference>
<dbReference type="STRING" id="6293.A0A1I8F097"/>
<proteinExistence type="predicted"/>
<reference evidence="1" key="1">
    <citation type="submission" date="2016-11" db="UniProtKB">
        <authorList>
            <consortium name="WormBaseParasite"/>
        </authorList>
    </citation>
    <scope>IDENTIFICATION</scope>
    <source>
        <strain evidence="1">pt0022</strain>
    </source>
</reference>
<organism evidence="1">
    <name type="scientific">Wuchereria bancrofti</name>
    <dbReference type="NCBI Taxonomy" id="6293"/>
    <lineage>
        <taxon>Eukaryota</taxon>
        <taxon>Metazoa</taxon>
        <taxon>Ecdysozoa</taxon>
        <taxon>Nematoda</taxon>
        <taxon>Chromadorea</taxon>
        <taxon>Rhabditida</taxon>
        <taxon>Spirurina</taxon>
        <taxon>Spiruromorpha</taxon>
        <taxon>Filarioidea</taxon>
        <taxon>Onchocercidae</taxon>
        <taxon>Wuchereria</taxon>
    </lineage>
</organism>
<dbReference type="Gene3D" id="3.40.50.300">
    <property type="entry name" value="P-loop containing nucleotide triphosphate hydrolases"/>
    <property type="match status" value="1"/>
</dbReference>
<sequence length="171" mass="19303">GKTTISNYLADSNDISFNIHRPTRGVRIVEFESNDLELNGERVEAEVELWDCSGDKKYQRCWPAIRRNTNGVILVCKPDQDKGSTLLPYEEFVQRGNIDPSLVLVLLYTVSGSSSNTTTDDAVITGFSLLPQMSGLRVVALDIDRDDDNLRLEFNGFLCRVISNVKFRRIE</sequence>
<dbReference type="WBParaSite" id="maker-PairedContig_81-snap-gene-0.10-mRNA-1">
    <property type="protein sequence ID" value="maker-PairedContig_81-snap-gene-0.10-mRNA-1"/>
    <property type="gene ID" value="maker-PairedContig_81-snap-gene-0.10"/>
</dbReference>
<protein>
    <recommendedName>
        <fullName evidence="2">Ras family protein</fullName>
    </recommendedName>
</protein>
<accession>A0A1I8F097</accession>
<evidence type="ECO:0000313" key="1">
    <source>
        <dbReference type="WBParaSite" id="maker-PairedContig_81-snap-gene-0.10-mRNA-1"/>
    </source>
</evidence>
<dbReference type="AlphaFoldDB" id="A0A1I8F097"/>
<name>A0A1I8F097_WUCBA</name>
<dbReference type="InterPro" id="IPR027417">
    <property type="entry name" value="P-loop_NTPase"/>
</dbReference>
<evidence type="ECO:0008006" key="2">
    <source>
        <dbReference type="Google" id="ProtNLM"/>
    </source>
</evidence>